<dbReference type="EC" id="2.4.1.255" evidence="3"/>
<comment type="caution">
    <text evidence="11">The sequence shown here is derived from an EMBL/GenBank/DDBJ whole genome shotgun (WGS) entry which is preliminary data.</text>
</comment>
<evidence type="ECO:0000256" key="4">
    <source>
        <dbReference type="ARBA" id="ARBA00022676"/>
    </source>
</evidence>
<organism evidence="11 12">
    <name type="scientific">Telmatospirillum siberiense</name>
    <dbReference type="NCBI Taxonomy" id="382514"/>
    <lineage>
        <taxon>Bacteria</taxon>
        <taxon>Pseudomonadati</taxon>
        <taxon>Pseudomonadota</taxon>
        <taxon>Alphaproteobacteria</taxon>
        <taxon>Rhodospirillales</taxon>
        <taxon>Rhodospirillaceae</taxon>
        <taxon>Telmatospirillum</taxon>
    </lineage>
</organism>
<dbReference type="InterPro" id="IPR011990">
    <property type="entry name" value="TPR-like_helical_dom_sf"/>
</dbReference>
<dbReference type="PANTHER" id="PTHR44835:SF1">
    <property type="entry name" value="PROTEIN O-GLCNAC TRANSFERASE"/>
    <property type="match status" value="1"/>
</dbReference>
<evidence type="ECO:0000256" key="3">
    <source>
        <dbReference type="ARBA" id="ARBA00011970"/>
    </source>
</evidence>
<name>A0A2N3PXP5_9PROT</name>
<dbReference type="Gene3D" id="3.40.50.2000">
    <property type="entry name" value="Glycogen Phosphorylase B"/>
    <property type="match status" value="1"/>
</dbReference>
<evidence type="ECO:0000313" key="12">
    <source>
        <dbReference type="Proteomes" id="UP000233293"/>
    </source>
</evidence>
<dbReference type="Pfam" id="PF13181">
    <property type="entry name" value="TPR_8"/>
    <property type="match status" value="1"/>
</dbReference>
<comment type="pathway">
    <text evidence="1">Protein modification; protein glycosylation.</text>
</comment>
<evidence type="ECO:0000256" key="7">
    <source>
        <dbReference type="ARBA" id="ARBA00022803"/>
    </source>
</evidence>
<dbReference type="Pfam" id="PF13432">
    <property type="entry name" value="TPR_16"/>
    <property type="match status" value="3"/>
</dbReference>
<dbReference type="InterPro" id="IPR029489">
    <property type="entry name" value="OGT/SEC/SPY_C"/>
</dbReference>
<feature type="domain" description="O-GlcNAc transferase C-terminal" evidence="10">
    <location>
        <begin position="608"/>
        <end position="790"/>
    </location>
</feature>
<feature type="domain" description="O-GlcNAc transferase C-terminal" evidence="10">
    <location>
        <begin position="434"/>
        <end position="590"/>
    </location>
</feature>
<keyword evidence="6" id="KW-0677">Repeat</keyword>
<keyword evidence="5" id="KW-0808">Transferase</keyword>
<sequence>MAARHAGIPDGRTHPARIRPTHCRRPRRPGGQNDDRMPFAFGAELNVQEIFANALRHHQAGRLGEAEGLYRQVLAIDVRHADALHLLGVLAGQVGRNDIATDLISKAIALNDQSPDFHINLGNVLLMRDRPEDAAGSFRRALALRPDLAEAYYSLGLALQKRGRRNEAGTAYRRALAQKPDHVEASFNLGNILQEQDKPEEAIACYNRALHYRPDQVEAYCNLGTALQARGRQSEAAATYQRALALKPDLSAAHYNLGNTFQAQDRLEEAVISYGRAVACRPDYAEAQGNLGNVLKEQGKLAAAAAAYGRALIHKPDYVEAHSNLGLTLQVQWKLGEAVAAFGRALAYKPDHVEALSNLGVALLEQGKVEEALTSFARALACQPDYANAELNLTVSQLYRPDVGLADILALSRRWNDIHATRFQDRWPDHARPRNTEEKPRLGFVSADFRQHPVGLLAIPALEGLARAGYPLICYSNSNDNSFREDRLRARFAGAATEWRSAATLSDDALADQIKADGIDILIDLSGYSAGNRLLVFARRPAPIQVACWIGYPATSGLVAMDYVLADRYQIPPGAEAFYTEAVVRLPDGYVAFEPAPDAPTVSGLPALSRDGVTFGSFNALKKITPEVVAVWSSILSRLPASRLLLKTLALDCPATRRYYAEMFAAHGIGEERLRFVGKTTAEQHMAWMGQADIALDPFPYAGGQTTLEALWMGLPVISLPRETFGSRHSLSYLSNIGLGGLAAATPGDYVELACDLAGDLPRLADLRSGLRGRMLASPLCDADRFARDLGAALTTMWQRWHDGRPATLIDMT</sequence>
<evidence type="ECO:0000256" key="9">
    <source>
        <dbReference type="SAM" id="MobiDB-lite"/>
    </source>
</evidence>
<dbReference type="InterPro" id="IPR019734">
    <property type="entry name" value="TPR_rpt"/>
</dbReference>
<evidence type="ECO:0000256" key="1">
    <source>
        <dbReference type="ARBA" id="ARBA00004922"/>
    </source>
</evidence>
<accession>A0A2N3PXP5</accession>
<dbReference type="Proteomes" id="UP000233293">
    <property type="component" value="Unassembled WGS sequence"/>
</dbReference>
<dbReference type="InterPro" id="IPR051939">
    <property type="entry name" value="Glycosyltr_41/O-GlcNAc_trsf"/>
</dbReference>
<dbReference type="AlphaFoldDB" id="A0A2N3PXP5"/>
<evidence type="ECO:0000313" key="11">
    <source>
        <dbReference type="EMBL" id="PKU25141.1"/>
    </source>
</evidence>
<gene>
    <name evidence="11" type="ORF">CWS72_08050</name>
</gene>
<dbReference type="EMBL" id="PIUM01000006">
    <property type="protein sequence ID" value="PKU25141.1"/>
    <property type="molecule type" value="Genomic_DNA"/>
</dbReference>
<feature type="repeat" description="TPR" evidence="8">
    <location>
        <begin position="251"/>
        <end position="284"/>
    </location>
</feature>
<feature type="repeat" description="TPR" evidence="8">
    <location>
        <begin position="149"/>
        <end position="182"/>
    </location>
</feature>
<dbReference type="Gene3D" id="1.25.40.10">
    <property type="entry name" value="Tetratricopeptide repeat domain"/>
    <property type="match status" value="6"/>
</dbReference>
<dbReference type="InterPro" id="IPR013105">
    <property type="entry name" value="TPR_2"/>
</dbReference>
<feature type="repeat" description="TPR" evidence="8">
    <location>
        <begin position="285"/>
        <end position="318"/>
    </location>
</feature>
<dbReference type="Pfam" id="PF13414">
    <property type="entry name" value="TPR_11"/>
    <property type="match status" value="1"/>
</dbReference>
<feature type="compositionally biased region" description="Basic residues" evidence="9">
    <location>
        <begin position="14"/>
        <end position="28"/>
    </location>
</feature>
<evidence type="ECO:0000256" key="5">
    <source>
        <dbReference type="ARBA" id="ARBA00022679"/>
    </source>
</evidence>
<dbReference type="Pfam" id="PF13844">
    <property type="entry name" value="Glyco_transf_41"/>
    <property type="match status" value="2"/>
</dbReference>
<feature type="repeat" description="TPR" evidence="8">
    <location>
        <begin position="115"/>
        <end position="148"/>
    </location>
</feature>
<dbReference type="PROSITE" id="PS50293">
    <property type="entry name" value="TPR_REGION"/>
    <property type="match status" value="3"/>
</dbReference>
<evidence type="ECO:0000256" key="8">
    <source>
        <dbReference type="PROSITE-ProRule" id="PRU00339"/>
    </source>
</evidence>
<comment type="similarity">
    <text evidence="2">Belongs to the glycosyltransferase 41 family. O-GlcNAc transferase subfamily.</text>
</comment>
<keyword evidence="4" id="KW-0328">Glycosyltransferase</keyword>
<feature type="repeat" description="TPR" evidence="8">
    <location>
        <begin position="319"/>
        <end position="352"/>
    </location>
</feature>
<dbReference type="SMART" id="SM00028">
    <property type="entry name" value="TPR"/>
    <property type="match status" value="10"/>
</dbReference>
<evidence type="ECO:0000256" key="6">
    <source>
        <dbReference type="ARBA" id="ARBA00022737"/>
    </source>
</evidence>
<feature type="repeat" description="TPR" evidence="8">
    <location>
        <begin position="353"/>
        <end position="386"/>
    </location>
</feature>
<evidence type="ECO:0000259" key="10">
    <source>
        <dbReference type="Pfam" id="PF13844"/>
    </source>
</evidence>
<dbReference type="Pfam" id="PF07719">
    <property type="entry name" value="TPR_2"/>
    <property type="match status" value="1"/>
</dbReference>
<keyword evidence="7 8" id="KW-0802">TPR repeat</keyword>
<evidence type="ECO:0000256" key="2">
    <source>
        <dbReference type="ARBA" id="ARBA00005386"/>
    </source>
</evidence>
<keyword evidence="12" id="KW-1185">Reference proteome</keyword>
<dbReference type="PANTHER" id="PTHR44835">
    <property type="entry name" value="UDP-N-ACETYLGLUCOSAMINE--PEPTIDE N-ACETYLGLUCOSAMINYLTRANSFERASE SPINDLY-RELATED"/>
    <property type="match status" value="1"/>
</dbReference>
<dbReference type="PROSITE" id="PS50005">
    <property type="entry name" value="TPR"/>
    <property type="match status" value="8"/>
</dbReference>
<dbReference type="SUPFAM" id="SSF48452">
    <property type="entry name" value="TPR-like"/>
    <property type="match status" value="2"/>
</dbReference>
<dbReference type="SUPFAM" id="SSF53756">
    <property type="entry name" value="UDP-Glycosyltransferase/glycogen phosphorylase"/>
    <property type="match status" value="1"/>
</dbReference>
<dbReference type="GO" id="GO:0097363">
    <property type="term" value="F:protein O-acetylglucosaminyltransferase activity"/>
    <property type="evidence" value="ECO:0007669"/>
    <property type="project" value="UniProtKB-EC"/>
</dbReference>
<reference evidence="12" key="1">
    <citation type="submission" date="2017-12" db="EMBL/GenBank/DDBJ databases">
        <title>Draft genome sequence of Telmatospirillum siberiense 26-4b1T, an acidotolerant peatland alphaproteobacterium potentially involved in sulfur cycling.</title>
        <authorList>
            <person name="Hausmann B."/>
            <person name="Pjevac P."/>
            <person name="Schreck K."/>
            <person name="Herbold C.W."/>
            <person name="Daims H."/>
            <person name="Wagner M."/>
            <person name="Pester M."/>
            <person name="Loy A."/>
        </authorList>
    </citation>
    <scope>NUCLEOTIDE SEQUENCE [LARGE SCALE GENOMIC DNA]</scope>
    <source>
        <strain evidence="12">26-4b1</strain>
    </source>
</reference>
<proteinExistence type="inferred from homology"/>
<feature type="repeat" description="TPR" evidence="8">
    <location>
        <begin position="217"/>
        <end position="250"/>
    </location>
</feature>
<feature type="region of interest" description="Disordered" evidence="9">
    <location>
        <begin position="1"/>
        <end position="37"/>
    </location>
</feature>
<feature type="repeat" description="TPR" evidence="8">
    <location>
        <begin position="183"/>
        <end position="216"/>
    </location>
</feature>
<protein>
    <recommendedName>
        <fullName evidence="3">protein O-GlcNAc transferase</fullName>
        <ecNumber evidence="3">2.4.1.255</ecNumber>
    </recommendedName>
</protein>
<dbReference type="Gene3D" id="3.40.50.11380">
    <property type="match status" value="1"/>
</dbReference>